<evidence type="ECO:0008006" key="3">
    <source>
        <dbReference type="Google" id="ProtNLM"/>
    </source>
</evidence>
<evidence type="ECO:0000313" key="1">
    <source>
        <dbReference type="EMBL" id="MFD1716718.1"/>
    </source>
</evidence>
<name>A0ABW4KZA4_9MICO</name>
<accession>A0ABW4KZA4</accession>
<evidence type="ECO:0000313" key="2">
    <source>
        <dbReference type="Proteomes" id="UP001597277"/>
    </source>
</evidence>
<proteinExistence type="predicted"/>
<organism evidence="1 2">
    <name type="scientific">Georgenia deserti</name>
    <dbReference type="NCBI Taxonomy" id="2093781"/>
    <lineage>
        <taxon>Bacteria</taxon>
        <taxon>Bacillati</taxon>
        <taxon>Actinomycetota</taxon>
        <taxon>Actinomycetes</taxon>
        <taxon>Micrococcales</taxon>
        <taxon>Bogoriellaceae</taxon>
        <taxon>Georgenia</taxon>
    </lineage>
</organism>
<dbReference type="RefSeq" id="WP_388002144.1">
    <property type="nucleotide sequence ID" value="NZ_JBHUEE010000001.1"/>
</dbReference>
<gene>
    <name evidence="1" type="ORF">ACFSE6_02645</name>
</gene>
<protein>
    <recommendedName>
        <fullName evidence="3">4Fe-4S Wbl-type domain-containing protein</fullName>
    </recommendedName>
</protein>
<comment type="caution">
    <text evidence="1">The sequence shown here is derived from an EMBL/GenBank/DDBJ whole genome shotgun (WGS) entry which is preliminary data.</text>
</comment>
<keyword evidence="2" id="KW-1185">Reference proteome</keyword>
<dbReference type="Proteomes" id="UP001597277">
    <property type="component" value="Unassembled WGS sequence"/>
</dbReference>
<reference evidence="2" key="1">
    <citation type="journal article" date="2019" name="Int. J. Syst. Evol. Microbiol.">
        <title>The Global Catalogue of Microorganisms (GCM) 10K type strain sequencing project: providing services to taxonomists for standard genome sequencing and annotation.</title>
        <authorList>
            <consortium name="The Broad Institute Genomics Platform"/>
            <consortium name="The Broad Institute Genome Sequencing Center for Infectious Disease"/>
            <person name="Wu L."/>
            <person name="Ma J."/>
        </authorList>
    </citation>
    <scope>NUCLEOTIDE SEQUENCE [LARGE SCALE GENOMIC DNA]</scope>
    <source>
        <strain evidence="2">JCM 17130</strain>
    </source>
</reference>
<dbReference type="EMBL" id="JBHUEE010000001">
    <property type="protein sequence ID" value="MFD1716718.1"/>
    <property type="molecule type" value="Genomic_DNA"/>
</dbReference>
<sequence length="167" mass="18139">MRKGGACTFEGCTNRQEARGLCSGHRAQFVKGQILRPLKTALPTTLPDDPDERAVLLAKADRHPSPTTRALTRGLGIDRGWSHVGDKAVDAELLRTVEQGAACARSDEDLVTDFRYQTDADPVRGRCMALCPVRELCLWQGRATRAWGLYGGVVLVDGFIAAESEAS</sequence>